<dbReference type="PANTHER" id="PTHR47260:SF6">
    <property type="entry name" value="THIOESTERASE DOMAIN-CONTAINING PROTEIN"/>
    <property type="match status" value="1"/>
</dbReference>
<dbReference type="Gene3D" id="3.10.129.10">
    <property type="entry name" value="Hotdog Thioesterase"/>
    <property type="match status" value="1"/>
</dbReference>
<dbReference type="InterPro" id="IPR029069">
    <property type="entry name" value="HotDog_dom_sf"/>
</dbReference>
<evidence type="ECO:0000313" key="2">
    <source>
        <dbReference type="EMBL" id="RYO76927.1"/>
    </source>
</evidence>
<proteinExistence type="predicted"/>
<dbReference type="InterPro" id="IPR006683">
    <property type="entry name" value="Thioestr_dom"/>
</dbReference>
<dbReference type="PANTHER" id="PTHR47260">
    <property type="entry name" value="UPF0644 PROTEIN PB2B4.06"/>
    <property type="match status" value="1"/>
</dbReference>
<evidence type="ECO:0000259" key="1">
    <source>
        <dbReference type="Pfam" id="PF03061"/>
    </source>
</evidence>
<sequence>MASQGETENKDLKFFKDIPWCAKQLSSPDVAIWVPPWKRKSAAPEATPFFKRTLSTPDTLPAVVAFHGKQARANSFLTELRALVALREGVTGLHGLLHGGAVSAIFDEVAGMLVAVNQERGVRALGGTYVTAYLNTSFLRPVPAAPGAVLVVARLAGLEGRRMLVEATMRDEYATVLAEAEAMFVRVGTERL</sequence>
<gene>
    <name evidence="2" type="ORF">DL762_009606</name>
</gene>
<protein>
    <recommendedName>
        <fullName evidence="1">Thioesterase domain-containing protein</fullName>
    </recommendedName>
</protein>
<feature type="domain" description="Thioesterase" evidence="1">
    <location>
        <begin position="94"/>
        <end position="172"/>
    </location>
</feature>
<comment type="caution">
    <text evidence="2">The sequence shown here is derived from an EMBL/GenBank/DDBJ whole genome shotgun (WGS) entry which is preliminary data.</text>
</comment>
<keyword evidence="3" id="KW-1185">Reference proteome</keyword>
<name>A0ABY0GWY0_9PEZI</name>
<dbReference type="Proteomes" id="UP000294003">
    <property type="component" value="Unassembled WGS sequence"/>
</dbReference>
<dbReference type="Pfam" id="PF03061">
    <property type="entry name" value="4HBT"/>
    <property type="match status" value="1"/>
</dbReference>
<dbReference type="SUPFAM" id="SSF54637">
    <property type="entry name" value="Thioesterase/thiol ester dehydrase-isomerase"/>
    <property type="match status" value="1"/>
</dbReference>
<dbReference type="CDD" id="cd03443">
    <property type="entry name" value="PaaI_thioesterase"/>
    <property type="match status" value="1"/>
</dbReference>
<reference evidence="2 3" key="1">
    <citation type="submission" date="2018-06" db="EMBL/GenBank/DDBJ databases">
        <title>Complete Genomes of Monosporascus.</title>
        <authorList>
            <person name="Robinson A.J."/>
            <person name="Natvig D.O."/>
        </authorList>
    </citation>
    <scope>NUCLEOTIDE SEQUENCE [LARGE SCALE GENOMIC DNA]</scope>
    <source>
        <strain evidence="2 3">CBS 609.92</strain>
    </source>
</reference>
<dbReference type="EMBL" id="QJNS01000524">
    <property type="protein sequence ID" value="RYO76927.1"/>
    <property type="molecule type" value="Genomic_DNA"/>
</dbReference>
<organism evidence="2 3">
    <name type="scientific">Monosporascus cannonballus</name>
    <dbReference type="NCBI Taxonomy" id="155416"/>
    <lineage>
        <taxon>Eukaryota</taxon>
        <taxon>Fungi</taxon>
        <taxon>Dikarya</taxon>
        <taxon>Ascomycota</taxon>
        <taxon>Pezizomycotina</taxon>
        <taxon>Sordariomycetes</taxon>
        <taxon>Xylariomycetidae</taxon>
        <taxon>Xylariales</taxon>
        <taxon>Xylariales incertae sedis</taxon>
        <taxon>Monosporascus</taxon>
    </lineage>
</organism>
<evidence type="ECO:0000313" key="3">
    <source>
        <dbReference type="Proteomes" id="UP000294003"/>
    </source>
</evidence>
<dbReference type="InterPro" id="IPR052061">
    <property type="entry name" value="PTE-AB_protein"/>
</dbReference>
<accession>A0ABY0GWY0</accession>